<proteinExistence type="predicted"/>
<dbReference type="Gene3D" id="1.10.260.40">
    <property type="entry name" value="lambda repressor-like DNA-binding domains"/>
    <property type="match status" value="1"/>
</dbReference>
<name>A0A432YP18_9GAMM</name>
<evidence type="ECO:0000313" key="3">
    <source>
        <dbReference type="Proteomes" id="UP000288361"/>
    </source>
</evidence>
<dbReference type="AlphaFoldDB" id="A0A432YP18"/>
<dbReference type="Proteomes" id="UP000288361">
    <property type="component" value="Unassembled WGS sequence"/>
</dbReference>
<dbReference type="InterPro" id="IPR010982">
    <property type="entry name" value="Lambda_DNA-bd_dom_sf"/>
</dbReference>
<dbReference type="PROSITE" id="PS50943">
    <property type="entry name" value="HTH_CROC1"/>
    <property type="match status" value="1"/>
</dbReference>
<dbReference type="SUPFAM" id="SSF47413">
    <property type="entry name" value="lambda repressor-like DNA-binding domains"/>
    <property type="match status" value="1"/>
</dbReference>
<protein>
    <submittedName>
        <fullName evidence="2">Transcriptional regulator</fullName>
    </submittedName>
</protein>
<dbReference type="SMART" id="SM00530">
    <property type="entry name" value="HTH_XRE"/>
    <property type="match status" value="1"/>
</dbReference>
<evidence type="ECO:0000313" key="2">
    <source>
        <dbReference type="EMBL" id="RUO62696.1"/>
    </source>
</evidence>
<organism evidence="2 3">
    <name type="scientific">Idiomarina piscisalsi</name>
    <dbReference type="NCBI Taxonomy" id="1096243"/>
    <lineage>
        <taxon>Bacteria</taxon>
        <taxon>Pseudomonadati</taxon>
        <taxon>Pseudomonadota</taxon>
        <taxon>Gammaproteobacteria</taxon>
        <taxon>Alteromonadales</taxon>
        <taxon>Idiomarinaceae</taxon>
        <taxon>Idiomarina</taxon>
    </lineage>
</organism>
<gene>
    <name evidence="2" type="ORF">CWI73_09470</name>
</gene>
<dbReference type="RefSeq" id="WP_126752566.1">
    <property type="nucleotide sequence ID" value="NZ_JBHUMT010000004.1"/>
</dbReference>
<reference evidence="2 3" key="1">
    <citation type="journal article" date="2011" name="Front. Microbiol.">
        <title>Genomic signatures of strain selection and enhancement in Bacillus atrophaeus var. globigii, a historical biowarfare simulant.</title>
        <authorList>
            <person name="Gibbons H.S."/>
            <person name="Broomall S.M."/>
            <person name="McNew L.A."/>
            <person name="Daligault H."/>
            <person name="Chapman C."/>
            <person name="Bruce D."/>
            <person name="Karavis M."/>
            <person name="Krepps M."/>
            <person name="McGregor P.A."/>
            <person name="Hong C."/>
            <person name="Park K.H."/>
            <person name="Akmal A."/>
            <person name="Feldman A."/>
            <person name="Lin J.S."/>
            <person name="Chang W.E."/>
            <person name="Higgs B.W."/>
            <person name="Demirev P."/>
            <person name="Lindquist J."/>
            <person name="Liem A."/>
            <person name="Fochler E."/>
            <person name="Read T.D."/>
            <person name="Tapia R."/>
            <person name="Johnson S."/>
            <person name="Bishop-Lilly K.A."/>
            <person name="Detter C."/>
            <person name="Han C."/>
            <person name="Sozhamannan S."/>
            <person name="Rosenzweig C.N."/>
            <person name="Skowronski E.W."/>
        </authorList>
    </citation>
    <scope>NUCLEOTIDE SEQUENCE [LARGE SCALE GENOMIC DNA]</scope>
    <source>
        <strain evidence="2 3">TPS4-2</strain>
    </source>
</reference>
<dbReference type="EMBL" id="PIQA01000011">
    <property type="protein sequence ID" value="RUO62696.1"/>
    <property type="molecule type" value="Genomic_DNA"/>
</dbReference>
<comment type="caution">
    <text evidence="2">The sequence shown here is derived from an EMBL/GenBank/DDBJ whole genome shotgun (WGS) entry which is preliminary data.</text>
</comment>
<feature type="domain" description="HTH cro/C1-type" evidence="1">
    <location>
        <begin position="13"/>
        <end position="67"/>
    </location>
</feature>
<dbReference type="Pfam" id="PF01381">
    <property type="entry name" value="HTH_3"/>
    <property type="match status" value="1"/>
</dbReference>
<dbReference type="CDD" id="cd00093">
    <property type="entry name" value="HTH_XRE"/>
    <property type="match status" value="1"/>
</dbReference>
<accession>A0A432YP18</accession>
<evidence type="ECO:0000259" key="1">
    <source>
        <dbReference type="PROSITE" id="PS50943"/>
    </source>
</evidence>
<dbReference type="InterPro" id="IPR001387">
    <property type="entry name" value="Cro/C1-type_HTH"/>
</dbReference>
<dbReference type="GO" id="GO:0003677">
    <property type="term" value="F:DNA binding"/>
    <property type="evidence" value="ECO:0007669"/>
    <property type="project" value="InterPro"/>
</dbReference>
<sequence>MKITSPHALAVHLKDERKRQNLSQAKVAESVGLRQGTVSSFELSPEKSQIDTLFRLLSALGLELNIKSKDNAQKNNTEHSWNEEW</sequence>